<evidence type="ECO:0000313" key="4">
    <source>
        <dbReference type="Proteomes" id="UP001209229"/>
    </source>
</evidence>
<dbReference type="GO" id="GO:0006313">
    <property type="term" value="P:DNA transposition"/>
    <property type="evidence" value="ECO:0007669"/>
    <property type="project" value="InterPro"/>
</dbReference>
<dbReference type="PANTHER" id="PTHR33055:SF3">
    <property type="entry name" value="PUTATIVE TRANSPOSASE FOR IS117-RELATED"/>
    <property type="match status" value="1"/>
</dbReference>
<dbReference type="InterPro" id="IPR047650">
    <property type="entry name" value="Transpos_IS110"/>
</dbReference>
<keyword evidence="4" id="KW-1185">Reference proteome</keyword>
<dbReference type="EMBL" id="JAPDPJ010000128">
    <property type="protein sequence ID" value="MCW3789568.1"/>
    <property type="molecule type" value="Genomic_DNA"/>
</dbReference>
<comment type="caution">
    <text evidence="3">The sequence shown here is derived from an EMBL/GenBank/DDBJ whole genome shotgun (WGS) entry which is preliminary data.</text>
</comment>
<dbReference type="Pfam" id="PF02371">
    <property type="entry name" value="Transposase_20"/>
    <property type="match status" value="1"/>
</dbReference>
<protein>
    <submittedName>
        <fullName evidence="3">IS110 family transposase</fullName>
    </submittedName>
</protein>
<name>A0AAE3SHG7_9BACT</name>
<sequence length="334" mass="38224">MKNYNVFIGIDVSKETLDIIGINDESEILLNHQIISNKVSSIKSFFKKASVNFIKDQMLVTYEDTGIYSNHLDKVFSLLKINYCKVSALEIKKSKGLQRGKSDKDDAKAIAYYALSHKNKMRLSEPLENNILHLRVLYSQREKIITAIQTFNSNKELDDFIPKSIIKDLAKTQNSIINNLKKNLKTIDDQINKIIHNNTLITIYYDLINTIPGIGTQTAVYLIIATRAFTRFSNSRQLACYCGIAPFPYESGTSIKGKNKVSQFADKKLKTLLNMCALNAKKYDPQIKLYFDKKLKEGKNKMLILNNIRNKLVHRVFAVIKRQQPYVITHTFAA</sequence>
<dbReference type="AlphaFoldDB" id="A0AAE3SHG7"/>
<reference evidence="3" key="1">
    <citation type="submission" date="2022-10" db="EMBL/GenBank/DDBJ databases">
        <authorList>
            <person name="Yu W.X."/>
        </authorList>
    </citation>
    <scope>NUCLEOTIDE SEQUENCE</scope>
    <source>
        <strain evidence="3">AAT</strain>
    </source>
</reference>
<proteinExistence type="predicted"/>
<dbReference type="Proteomes" id="UP001209229">
    <property type="component" value="Unassembled WGS sequence"/>
</dbReference>
<dbReference type="InterPro" id="IPR003346">
    <property type="entry name" value="Transposase_20"/>
</dbReference>
<evidence type="ECO:0000313" key="3">
    <source>
        <dbReference type="EMBL" id="MCW3789568.1"/>
    </source>
</evidence>
<gene>
    <name evidence="3" type="ORF">OM075_24120</name>
</gene>
<evidence type="ECO:0000259" key="2">
    <source>
        <dbReference type="Pfam" id="PF02371"/>
    </source>
</evidence>
<feature type="domain" description="Transposase IS110-like N-terminal" evidence="1">
    <location>
        <begin position="8"/>
        <end position="149"/>
    </location>
</feature>
<organism evidence="3 4">
    <name type="scientific">Plebeiibacterium sediminum</name>
    <dbReference type="NCBI Taxonomy" id="2992112"/>
    <lineage>
        <taxon>Bacteria</taxon>
        <taxon>Pseudomonadati</taxon>
        <taxon>Bacteroidota</taxon>
        <taxon>Bacteroidia</taxon>
        <taxon>Marinilabiliales</taxon>
        <taxon>Marinilabiliaceae</taxon>
        <taxon>Plebeiibacterium</taxon>
    </lineage>
</organism>
<dbReference type="InterPro" id="IPR002525">
    <property type="entry name" value="Transp_IS110-like_N"/>
</dbReference>
<feature type="domain" description="Transposase IS116/IS110/IS902 C-terminal" evidence="2">
    <location>
        <begin position="206"/>
        <end position="291"/>
    </location>
</feature>
<dbReference type="PANTHER" id="PTHR33055">
    <property type="entry name" value="TRANSPOSASE FOR INSERTION SEQUENCE ELEMENT IS1111A"/>
    <property type="match status" value="1"/>
</dbReference>
<dbReference type="NCBIfam" id="NF033542">
    <property type="entry name" value="transpos_IS110"/>
    <property type="match status" value="1"/>
</dbReference>
<dbReference type="GO" id="GO:0003677">
    <property type="term" value="F:DNA binding"/>
    <property type="evidence" value="ECO:0007669"/>
    <property type="project" value="InterPro"/>
</dbReference>
<dbReference type="Pfam" id="PF01548">
    <property type="entry name" value="DEDD_Tnp_IS110"/>
    <property type="match status" value="1"/>
</dbReference>
<dbReference type="GO" id="GO:0004803">
    <property type="term" value="F:transposase activity"/>
    <property type="evidence" value="ECO:0007669"/>
    <property type="project" value="InterPro"/>
</dbReference>
<evidence type="ECO:0000259" key="1">
    <source>
        <dbReference type="Pfam" id="PF01548"/>
    </source>
</evidence>
<dbReference type="RefSeq" id="WP_301193116.1">
    <property type="nucleotide sequence ID" value="NZ_JAPDPJ010000128.1"/>
</dbReference>
<accession>A0AAE3SHG7</accession>